<keyword evidence="2" id="KW-1185">Reference proteome</keyword>
<dbReference type="AlphaFoldDB" id="A4BBM5"/>
<organism evidence="1 2">
    <name type="scientific">Reinekea blandensis MED297</name>
    <dbReference type="NCBI Taxonomy" id="314283"/>
    <lineage>
        <taxon>Bacteria</taxon>
        <taxon>Pseudomonadati</taxon>
        <taxon>Pseudomonadota</taxon>
        <taxon>Gammaproteobacteria</taxon>
        <taxon>Oceanospirillales</taxon>
        <taxon>Saccharospirillaceae</taxon>
        <taxon>Reinekea</taxon>
    </lineage>
</organism>
<dbReference type="EMBL" id="AAOE01000004">
    <property type="protein sequence ID" value="EAR10360.1"/>
    <property type="molecule type" value="Genomic_DNA"/>
</dbReference>
<protein>
    <submittedName>
        <fullName evidence="1">Uncharacterized protein</fullName>
    </submittedName>
</protein>
<proteinExistence type="predicted"/>
<dbReference type="HOGENOM" id="CLU_2466801_0_0_6"/>
<accession>A4BBM5</accession>
<comment type="caution">
    <text evidence="1">The sequence shown here is derived from an EMBL/GenBank/DDBJ whole genome shotgun (WGS) entry which is preliminary data.</text>
</comment>
<dbReference type="RefSeq" id="WP_008046563.1">
    <property type="nucleotide sequence ID" value="NZ_CH724153.1"/>
</dbReference>
<dbReference type="Proteomes" id="UP000005953">
    <property type="component" value="Unassembled WGS sequence"/>
</dbReference>
<evidence type="ECO:0000313" key="2">
    <source>
        <dbReference type="Proteomes" id="UP000005953"/>
    </source>
</evidence>
<name>A4BBM5_9GAMM</name>
<sequence>MEATLREIWHLLPSPVTDELSLLAKQSGQPLDRLLMQLLDASSHSAGSVCRMSPQRRHDWLRSPETQLELTRLCWRAHWVEPGFDIPA</sequence>
<gene>
    <name evidence="1" type="ORF">MED297_01025</name>
</gene>
<evidence type="ECO:0000313" key="1">
    <source>
        <dbReference type="EMBL" id="EAR10360.1"/>
    </source>
</evidence>
<reference evidence="1 2" key="1">
    <citation type="submission" date="2006-02" db="EMBL/GenBank/DDBJ databases">
        <authorList>
            <person name="Pinhassi J."/>
            <person name="Pedros-Alio C."/>
            <person name="Ferriera S."/>
            <person name="Johnson J."/>
            <person name="Kravitz S."/>
            <person name="Halpern A."/>
            <person name="Remington K."/>
            <person name="Beeson K."/>
            <person name="Tran B."/>
            <person name="Rogers Y.-H."/>
            <person name="Friedman R."/>
            <person name="Venter J.C."/>
        </authorList>
    </citation>
    <scope>NUCLEOTIDE SEQUENCE [LARGE SCALE GENOMIC DNA]</scope>
    <source>
        <strain evidence="1 2">MED297</strain>
    </source>
</reference>